<evidence type="ECO:0000256" key="2">
    <source>
        <dbReference type="ARBA" id="ARBA00010347"/>
    </source>
</evidence>
<dbReference type="GeneTree" id="ENSGT00940000158949"/>
<feature type="domain" description="RRM" evidence="8">
    <location>
        <begin position="323"/>
        <end position="410"/>
    </location>
</feature>
<evidence type="ECO:0000313" key="9">
    <source>
        <dbReference type="Ensembl" id="ENSELUP00000043888.1"/>
    </source>
</evidence>
<reference evidence="9" key="3">
    <citation type="submission" date="2025-08" db="UniProtKB">
        <authorList>
            <consortium name="Ensembl"/>
        </authorList>
    </citation>
    <scope>IDENTIFICATION</scope>
</reference>
<dbReference type="CDD" id="cd19757">
    <property type="entry name" value="Bbox1"/>
    <property type="match status" value="1"/>
</dbReference>
<keyword evidence="10" id="KW-1185">Reference proteome</keyword>
<feature type="region of interest" description="Disordered" evidence="7">
    <location>
        <begin position="1"/>
        <end position="68"/>
    </location>
</feature>
<dbReference type="PROSITE" id="PS50102">
    <property type="entry name" value="RRM"/>
    <property type="match status" value="2"/>
</dbReference>
<dbReference type="GO" id="GO:0000900">
    <property type="term" value="F:mRNA regulatory element binding translation repressor activity"/>
    <property type="evidence" value="ECO:0007669"/>
    <property type="project" value="TreeGrafter"/>
</dbReference>
<gene>
    <name evidence="9" type="primary">CPEB3</name>
</gene>
<evidence type="ECO:0000313" key="10">
    <source>
        <dbReference type="Proteomes" id="UP000265140"/>
    </source>
</evidence>
<keyword evidence="4" id="KW-0677">Repeat</keyword>
<dbReference type="FunFam" id="3.30.70.330:FF:000009">
    <property type="entry name" value="cytoplasmic polyadenylation element-binding protein 2 isoform X1"/>
    <property type="match status" value="1"/>
</dbReference>
<dbReference type="GO" id="GO:0043005">
    <property type="term" value="C:neuron projection"/>
    <property type="evidence" value="ECO:0007669"/>
    <property type="project" value="TreeGrafter"/>
</dbReference>
<dbReference type="GO" id="GO:0045202">
    <property type="term" value="C:synapse"/>
    <property type="evidence" value="ECO:0007669"/>
    <property type="project" value="TreeGrafter"/>
</dbReference>
<dbReference type="SMART" id="SM00360">
    <property type="entry name" value="RRM"/>
    <property type="match status" value="2"/>
</dbReference>
<dbReference type="InterPro" id="IPR035979">
    <property type="entry name" value="RBD_domain_sf"/>
</dbReference>
<evidence type="ECO:0000256" key="5">
    <source>
        <dbReference type="ARBA" id="ARBA00022884"/>
    </source>
</evidence>
<dbReference type="GO" id="GO:0003730">
    <property type="term" value="F:mRNA 3'-UTR binding"/>
    <property type="evidence" value="ECO:0007669"/>
    <property type="project" value="InterPro"/>
</dbReference>
<accession>A0A6Q2WRS4</accession>
<dbReference type="InterPro" id="IPR038446">
    <property type="entry name" value="CEBP_ZZ_sf"/>
</dbReference>
<reference evidence="10" key="1">
    <citation type="journal article" date="2014" name="PLoS ONE">
        <title>The genome and linkage map of the northern pike (Esox lucius): conserved synteny revealed between the salmonid sister group and the Neoteleostei.</title>
        <authorList>
            <person name="Rondeau E.B."/>
            <person name="Minkley D.R."/>
            <person name="Leong J.S."/>
            <person name="Messmer A.M."/>
            <person name="Jantzen J.R."/>
            <person name="von Schalburg K.R."/>
            <person name="Lemon C."/>
            <person name="Bird N.H."/>
            <person name="Koop B.F."/>
        </authorList>
    </citation>
    <scope>NUCLEOTIDE SEQUENCE</scope>
</reference>
<dbReference type="InterPro" id="IPR032296">
    <property type="entry name" value="CEBP_ZZ"/>
</dbReference>
<dbReference type="GO" id="GO:0043022">
    <property type="term" value="F:ribosome binding"/>
    <property type="evidence" value="ECO:0007669"/>
    <property type="project" value="TreeGrafter"/>
</dbReference>
<dbReference type="SUPFAM" id="SSF54928">
    <property type="entry name" value="RNA-binding domain, RBD"/>
    <property type="match status" value="1"/>
</dbReference>
<protein>
    <recommendedName>
        <fullName evidence="8">RRM domain-containing protein</fullName>
    </recommendedName>
</protein>
<dbReference type="PANTHER" id="PTHR12566:SF7">
    <property type="entry name" value="CYTOPLASMIC POLYADENYLATION ELEMENT-BINDING PROTEIN 3"/>
    <property type="match status" value="1"/>
</dbReference>
<evidence type="ECO:0000259" key="8">
    <source>
        <dbReference type="PROSITE" id="PS50102"/>
    </source>
</evidence>
<dbReference type="Proteomes" id="UP000265140">
    <property type="component" value="Chromosome 6"/>
</dbReference>
<reference evidence="9" key="4">
    <citation type="submission" date="2025-09" db="UniProtKB">
        <authorList>
            <consortium name="Ensembl"/>
        </authorList>
    </citation>
    <scope>IDENTIFICATION</scope>
</reference>
<dbReference type="CDD" id="cd12724">
    <property type="entry name" value="RRM1_CPEB2_like"/>
    <property type="match status" value="1"/>
</dbReference>
<dbReference type="InterPro" id="IPR012677">
    <property type="entry name" value="Nucleotide-bd_a/b_plait_sf"/>
</dbReference>
<sequence>MQDDLLMDKNKAQPHQLQDPTESPSSVSNQAASALNKEKVPMESPILPGLSFHQPQETGGTLSPSFGSTWSTGTTNTVDDNFFQGIPSVNGTMLFQNFPHHVNPVFGGNFSPQLGPFPQRNAYGHQSIMNSKASSPASSSGWNNHQNAAWSTVSNPWSGLQAGRDPRRAVGVGVGVGVGVPSSMNPISPMKKPYTSNVIAPPKPPRAGPLTPKSWMEDNAFRTDNSNNMLPFQDRNRPFDAFSLHSLENSLMDMIRTDHEKGRMGLNFHHPGADHIMPLNCRSSLFPFEDGFLDDGHGDPSLTPGLNSPTRCQNGERMERYSRKVFVGGLPPDIDEDEITNSFRRYGHLVVDWPHKAESKSYFPPKGYAFLLFQEETSVQALIDACMEEDGKLYLCVSSPTIKDKPVQIRPWNLSDSDFVMDGSQPLDPRKTIFVGGVPRPLRAVELAMIMDRLYGGVCYAGIDTDPELKYPKGAGRVAFSNQQSYIAAISARFVQLQHNDIDKRVEVKPYVLDDQMCDECQGGRCGGKFAPFFCANVTCLQYYCEFCWASIHSRAGREFHKPLVKEGGDRPRHVSFRWS</sequence>
<dbReference type="InterPro" id="IPR034819">
    <property type="entry name" value="CPEB"/>
</dbReference>
<comment type="similarity">
    <text evidence="2">Belongs to the RRM CPEB family.</text>
</comment>
<dbReference type="Gene3D" id="3.30.70.330">
    <property type="match status" value="2"/>
</dbReference>
<dbReference type="Pfam" id="PF16367">
    <property type="entry name" value="RRM_7"/>
    <property type="match status" value="1"/>
</dbReference>
<dbReference type="FunFam" id="3.30.70.330:FF:000008">
    <property type="entry name" value="Cytoplasmic polyadenylation element-binding 2 isoform X2"/>
    <property type="match status" value="1"/>
</dbReference>
<dbReference type="GO" id="GO:0005634">
    <property type="term" value="C:nucleus"/>
    <property type="evidence" value="ECO:0007669"/>
    <property type="project" value="TreeGrafter"/>
</dbReference>
<dbReference type="Gene3D" id="4.10.640.40">
    <property type="entry name" value="Cytoplasmic polyadenylation element-binding protein, ZZ domain"/>
    <property type="match status" value="1"/>
</dbReference>
<feature type="domain" description="RRM" evidence="8">
    <location>
        <begin position="431"/>
        <end position="509"/>
    </location>
</feature>
<dbReference type="GO" id="GO:0005737">
    <property type="term" value="C:cytoplasm"/>
    <property type="evidence" value="ECO:0007669"/>
    <property type="project" value="UniProtKB-SubCell"/>
</dbReference>
<evidence type="ECO:0000256" key="7">
    <source>
        <dbReference type="SAM" id="MobiDB-lite"/>
    </source>
</evidence>
<evidence type="ECO:0000256" key="3">
    <source>
        <dbReference type="ARBA" id="ARBA00022490"/>
    </source>
</evidence>
<dbReference type="CDD" id="cd12726">
    <property type="entry name" value="RRM2_CPEB2_like"/>
    <property type="match status" value="1"/>
</dbReference>
<feature type="compositionally biased region" description="Polar residues" evidence="7">
    <location>
        <begin position="13"/>
        <end position="33"/>
    </location>
</feature>
<dbReference type="GO" id="GO:0008135">
    <property type="term" value="F:translation factor activity, RNA binding"/>
    <property type="evidence" value="ECO:0007669"/>
    <property type="project" value="TreeGrafter"/>
</dbReference>
<dbReference type="PANTHER" id="PTHR12566">
    <property type="entry name" value="CYTOPLASMIC POLYADENYLATION ELEMENT BINDING PROTEIN CPEB"/>
    <property type="match status" value="1"/>
</dbReference>
<dbReference type="Bgee" id="ENSELUG00000019251">
    <property type="expression patterns" value="Expressed in brain and 15 other cell types or tissues"/>
</dbReference>
<dbReference type="InterPro" id="IPR000504">
    <property type="entry name" value="RRM_dom"/>
</dbReference>
<proteinExistence type="inferred from homology"/>
<name>A0A6Q2WRS4_ESOLU</name>
<reference evidence="9" key="2">
    <citation type="submission" date="2020-02" db="EMBL/GenBank/DDBJ databases">
        <title>Esox lucius (northern pike) genome, fEsoLuc1, primary haplotype.</title>
        <authorList>
            <person name="Myers G."/>
            <person name="Karagic N."/>
            <person name="Meyer A."/>
            <person name="Pippel M."/>
            <person name="Reichard M."/>
            <person name="Winkler S."/>
            <person name="Tracey A."/>
            <person name="Sims Y."/>
            <person name="Howe K."/>
            <person name="Rhie A."/>
            <person name="Formenti G."/>
            <person name="Durbin R."/>
            <person name="Fedrigo O."/>
            <person name="Jarvis E.D."/>
        </authorList>
    </citation>
    <scope>NUCLEOTIDE SEQUENCE [LARGE SCALE GENOMIC DNA]</scope>
</reference>
<evidence type="ECO:0000256" key="4">
    <source>
        <dbReference type="ARBA" id="ARBA00022737"/>
    </source>
</evidence>
<comment type="subcellular location">
    <subcellularLocation>
        <location evidence="1">Cytoplasm</location>
    </subcellularLocation>
</comment>
<evidence type="ECO:0000256" key="6">
    <source>
        <dbReference type="PROSITE-ProRule" id="PRU00176"/>
    </source>
</evidence>
<dbReference type="Pfam" id="PF16366">
    <property type="entry name" value="CEBP_ZZ"/>
    <property type="match status" value="1"/>
</dbReference>
<feature type="compositionally biased region" description="Polar residues" evidence="7">
    <location>
        <begin position="53"/>
        <end position="68"/>
    </location>
</feature>
<feature type="compositionally biased region" description="Basic and acidic residues" evidence="7">
    <location>
        <begin position="1"/>
        <end position="11"/>
    </location>
</feature>
<dbReference type="Ensembl" id="ENSELUT00000047338.2">
    <property type="protein sequence ID" value="ENSELUP00000043888.1"/>
    <property type="gene ID" value="ENSELUG00000019251.3"/>
</dbReference>
<dbReference type="AlphaFoldDB" id="A0A6Q2WRS4"/>
<dbReference type="GO" id="GO:2000766">
    <property type="term" value="P:negative regulation of cytoplasmic translation"/>
    <property type="evidence" value="ECO:0007669"/>
    <property type="project" value="TreeGrafter"/>
</dbReference>
<evidence type="ECO:0000256" key="1">
    <source>
        <dbReference type="ARBA" id="ARBA00004496"/>
    </source>
</evidence>
<keyword evidence="3" id="KW-0963">Cytoplasm</keyword>
<dbReference type="FunFam" id="4.10.640.40:FF:000001">
    <property type="entry name" value="Cytoplasmic polyadenylation element-binding 2 isoform X2"/>
    <property type="match status" value="1"/>
</dbReference>
<keyword evidence="5 6" id="KW-0694">RNA-binding</keyword>
<organism evidence="9 10">
    <name type="scientific">Esox lucius</name>
    <name type="common">Northern pike</name>
    <dbReference type="NCBI Taxonomy" id="8010"/>
    <lineage>
        <taxon>Eukaryota</taxon>
        <taxon>Metazoa</taxon>
        <taxon>Chordata</taxon>
        <taxon>Craniata</taxon>
        <taxon>Vertebrata</taxon>
        <taxon>Euteleostomi</taxon>
        <taxon>Actinopterygii</taxon>
        <taxon>Neopterygii</taxon>
        <taxon>Teleostei</taxon>
        <taxon>Protacanthopterygii</taxon>
        <taxon>Esociformes</taxon>
        <taxon>Esocidae</taxon>
        <taxon>Esox</taxon>
    </lineage>
</organism>